<keyword evidence="11 12" id="KW-0742">SOS response</keyword>
<dbReference type="GO" id="GO:0006302">
    <property type="term" value="P:double-strand break repair"/>
    <property type="evidence" value="ECO:0007669"/>
    <property type="project" value="TreeGrafter"/>
</dbReference>
<evidence type="ECO:0000256" key="13">
    <source>
        <dbReference type="RuleBase" id="RU000578"/>
    </source>
</evidence>
<proteinExistence type="inferred from homology"/>
<evidence type="ECO:0000256" key="8">
    <source>
        <dbReference type="ARBA" id="ARBA00022840"/>
    </source>
</evidence>
<keyword evidence="5 12" id="KW-0235">DNA replication</keyword>
<dbReference type="GO" id="GO:0005737">
    <property type="term" value="C:cytoplasm"/>
    <property type="evidence" value="ECO:0007669"/>
    <property type="project" value="UniProtKB-SubCell"/>
</dbReference>
<comment type="subcellular location">
    <subcellularLocation>
        <location evidence="1 12 13">Cytoplasm</location>
    </subcellularLocation>
</comment>
<dbReference type="EMBL" id="JAJEPX010000012">
    <property type="protein sequence ID" value="MCC2176586.1"/>
    <property type="molecule type" value="Genomic_DNA"/>
</dbReference>
<evidence type="ECO:0000256" key="11">
    <source>
        <dbReference type="ARBA" id="ARBA00023236"/>
    </source>
</evidence>
<dbReference type="PANTHER" id="PTHR32182">
    <property type="entry name" value="DNA REPLICATION AND REPAIR PROTEIN RECF"/>
    <property type="match status" value="1"/>
</dbReference>
<evidence type="ECO:0000313" key="16">
    <source>
        <dbReference type="Proteomes" id="UP001298753"/>
    </source>
</evidence>
<dbReference type="PANTHER" id="PTHR32182:SF0">
    <property type="entry name" value="DNA REPLICATION AND REPAIR PROTEIN RECF"/>
    <property type="match status" value="1"/>
</dbReference>
<dbReference type="GO" id="GO:0006260">
    <property type="term" value="P:DNA replication"/>
    <property type="evidence" value="ECO:0007669"/>
    <property type="project" value="UniProtKB-UniRule"/>
</dbReference>
<keyword evidence="6 12" id="KW-0547">Nucleotide-binding</keyword>
<dbReference type="SUPFAM" id="SSF52540">
    <property type="entry name" value="P-loop containing nucleoside triphosphate hydrolases"/>
    <property type="match status" value="1"/>
</dbReference>
<evidence type="ECO:0000256" key="5">
    <source>
        <dbReference type="ARBA" id="ARBA00022705"/>
    </source>
</evidence>
<protein>
    <recommendedName>
        <fullName evidence="3 12">DNA replication and repair protein RecF</fullName>
    </recommendedName>
</protein>
<gene>
    <name evidence="12 15" type="primary">recF</name>
    <name evidence="15" type="ORF">LKD22_05530</name>
</gene>
<evidence type="ECO:0000256" key="2">
    <source>
        <dbReference type="ARBA" id="ARBA00008016"/>
    </source>
</evidence>
<feature type="binding site" evidence="12">
    <location>
        <begin position="34"/>
        <end position="41"/>
    </location>
    <ligand>
        <name>ATP</name>
        <dbReference type="ChEBI" id="CHEBI:30616"/>
    </ligand>
</feature>
<dbReference type="HAMAP" id="MF_00365">
    <property type="entry name" value="RecF"/>
    <property type="match status" value="1"/>
</dbReference>
<keyword evidence="4 12" id="KW-0963">Cytoplasm</keyword>
<evidence type="ECO:0000256" key="7">
    <source>
        <dbReference type="ARBA" id="ARBA00022763"/>
    </source>
</evidence>
<comment type="caution">
    <text evidence="15">The sequence shown here is derived from an EMBL/GenBank/DDBJ whole genome shotgun (WGS) entry which is preliminary data.</text>
</comment>
<accession>A0AAW4W0Y8</accession>
<evidence type="ECO:0000313" key="15">
    <source>
        <dbReference type="EMBL" id="MCC2176586.1"/>
    </source>
</evidence>
<keyword evidence="7 12" id="KW-0227">DNA damage</keyword>
<dbReference type="InterPro" id="IPR042174">
    <property type="entry name" value="RecF_2"/>
</dbReference>
<dbReference type="GO" id="GO:0009432">
    <property type="term" value="P:SOS response"/>
    <property type="evidence" value="ECO:0007669"/>
    <property type="project" value="UniProtKB-UniRule"/>
</dbReference>
<sequence>MEKPMYIKSLKLQNFRNYADESFAFDPAVNLICGENGQGKTNLLEAAAACSTMRLFRTAQKKEGLRFGENHAFIFADFLAQERDISLELRFSRTKAMEIYKNGVRQKRQSDAQGLLKTVLFCPEDLMLVRAGAAARRRFLDTALCQMRPNYARYLEEYNRLHEHKTRILRDSEEKPSLLSMWEDFSLRMAHIGAQIIRYRAYYCRKLLKAAAAVYADIAPHEVLSGVYKTVSSVTDPFADARTIEKQLIDHVFSHKTAEIAAKSCLSGPHKDDLELLLDGRSAASFGSQGQVRTCTLSLKLAERELFFDEDGEYPVLLLDDVLSELDRRRQDFVLNRISAGQVMITCCEDGISEKLRAGAVFHIQNGEKSAETH</sequence>
<evidence type="ECO:0000256" key="12">
    <source>
        <dbReference type="HAMAP-Rule" id="MF_00365"/>
    </source>
</evidence>
<dbReference type="GO" id="GO:0003697">
    <property type="term" value="F:single-stranded DNA binding"/>
    <property type="evidence" value="ECO:0007669"/>
    <property type="project" value="UniProtKB-UniRule"/>
</dbReference>
<dbReference type="Proteomes" id="UP001298753">
    <property type="component" value="Unassembled WGS sequence"/>
</dbReference>
<keyword evidence="9 12" id="KW-0238">DNA-binding</keyword>
<evidence type="ECO:0000256" key="3">
    <source>
        <dbReference type="ARBA" id="ARBA00020170"/>
    </source>
</evidence>
<dbReference type="Gene3D" id="1.20.1050.90">
    <property type="entry name" value="RecF/RecN/SMC, N-terminal domain"/>
    <property type="match status" value="1"/>
</dbReference>
<dbReference type="AlphaFoldDB" id="A0AAW4W0Y8"/>
<dbReference type="InterPro" id="IPR027417">
    <property type="entry name" value="P-loop_NTPase"/>
</dbReference>
<comment type="function">
    <text evidence="12 13">The RecF protein is involved in DNA metabolism; it is required for DNA replication and normal SOS inducibility. RecF binds preferentially to single-stranded, linear DNA. It also seems to bind ATP.</text>
</comment>
<dbReference type="InterPro" id="IPR003395">
    <property type="entry name" value="RecF/RecN/SMC_N"/>
</dbReference>
<dbReference type="Pfam" id="PF02463">
    <property type="entry name" value="SMC_N"/>
    <property type="match status" value="1"/>
</dbReference>
<dbReference type="InterPro" id="IPR001238">
    <property type="entry name" value="DNA-binding_RecF"/>
</dbReference>
<evidence type="ECO:0000256" key="4">
    <source>
        <dbReference type="ARBA" id="ARBA00022490"/>
    </source>
</evidence>
<comment type="similarity">
    <text evidence="2 12 13">Belongs to the RecF family.</text>
</comment>
<dbReference type="GO" id="GO:0005524">
    <property type="term" value="F:ATP binding"/>
    <property type="evidence" value="ECO:0007669"/>
    <property type="project" value="UniProtKB-UniRule"/>
</dbReference>
<dbReference type="GO" id="GO:0000731">
    <property type="term" value="P:DNA synthesis involved in DNA repair"/>
    <property type="evidence" value="ECO:0007669"/>
    <property type="project" value="TreeGrafter"/>
</dbReference>
<name>A0AAW4W0Y8_9FIRM</name>
<keyword evidence="8 12" id="KW-0067">ATP-binding</keyword>
<dbReference type="InterPro" id="IPR018078">
    <property type="entry name" value="DNA-binding_RecF_CS"/>
</dbReference>
<feature type="domain" description="RecF/RecN/SMC N-terminal" evidence="14">
    <location>
        <begin position="6"/>
        <end position="357"/>
    </location>
</feature>
<evidence type="ECO:0000256" key="1">
    <source>
        <dbReference type="ARBA" id="ARBA00004496"/>
    </source>
</evidence>
<keyword evidence="10 12" id="KW-0234">DNA repair</keyword>
<evidence type="ECO:0000256" key="10">
    <source>
        <dbReference type="ARBA" id="ARBA00023204"/>
    </source>
</evidence>
<evidence type="ECO:0000256" key="6">
    <source>
        <dbReference type="ARBA" id="ARBA00022741"/>
    </source>
</evidence>
<keyword evidence="16" id="KW-1185">Reference proteome</keyword>
<dbReference type="RefSeq" id="WP_382736398.1">
    <property type="nucleotide sequence ID" value="NZ_DBEZXD010000158.1"/>
</dbReference>
<dbReference type="PROSITE" id="PS00618">
    <property type="entry name" value="RECF_2"/>
    <property type="match status" value="1"/>
</dbReference>
<organism evidence="15 16">
    <name type="scientific">Agathobaculum butyriciproducens</name>
    <dbReference type="NCBI Taxonomy" id="1628085"/>
    <lineage>
        <taxon>Bacteria</taxon>
        <taxon>Bacillati</taxon>
        <taxon>Bacillota</taxon>
        <taxon>Clostridia</taxon>
        <taxon>Eubacteriales</taxon>
        <taxon>Butyricicoccaceae</taxon>
        <taxon>Agathobaculum</taxon>
    </lineage>
</organism>
<dbReference type="Gene3D" id="3.40.50.300">
    <property type="entry name" value="P-loop containing nucleotide triphosphate hydrolases"/>
    <property type="match status" value="1"/>
</dbReference>
<evidence type="ECO:0000259" key="14">
    <source>
        <dbReference type="Pfam" id="PF02463"/>
    </source>
</evidence>
<dbReference type="NCBIfam" id="TIGR00611">
    <property type="entry name" value="recf"/>
    <property type="match status" value="1"/>
</dbReference>
<evidence type="ECO:0000256" key="9">
    <source>
        <dbReference type="ARBA" id="ARBA00023125"/>
    </source>
</evidence>
<reference evidence="15 16" key="1">
    <citation type="submission" date="2021-10" db="EMBL/GenBank/DDBJ databases">
        <title>Anaerobic single-cell dispensing facilitates the cultivation of human gut bacteria.</title>
        <authorList>
            <person name="Afrizal A."/>
        </authorList>
    </citation>
    <scope>NUCLEOTIDE SEQUENCE [LARGE SCALE GENOMIC DNA]</scope>
    <source>
        <strain evidence="15 16">CLA-AA-H270</strain>
    </source>
</reference>